<dbReference type="EMBL" id="BJTG01000008">
    <property type="protein sequence ID" value="GEJ58567.1"/>
    <property type="molecule type" value="Genomic_DNA"/>
</dbReference>
<dbReference type="SUPFAM" id="SSF48695">
    <property type="entry name" value="Multiheme cytochromes"/>
    <property type="match status" value="3"/>
</dbReference>
<dbReference type="InterPro" id="IPR036280">
    <property type="entry name" value="Multihaem_cyt_sf"/>
</dbReference>
<dbReference type="Gene3D" id="3.90.10.10">
    <property type="entry name" value="Cytochrome C3"/>
    <property type="match status" value="5"/>
</dbReference>
<feature type="signal peptide" evidence="2">
    <location>
        <begin position="1"/>
        <end position="20"/>
    </location>
</feature>
<organism evidence="3 4">
    <name type="scientific">Anaeromyxobacter diazotrophicus</name>
    <dbReference type="NCBI Taxonomy" id="2590199"/>
    <lineage>
        <taxon>Bacteria</taxon>
        <taxon>Pseudomonadati</taxon>
        <taxon>Myxococcota</taxon>
        <taxon>Myxococcia</taxon>
        <taxon>Myxococcales</taxon>
        <taxon>Cystobacterineae</taxon>
        <taxon>Anaeromyxobacteraceae</taxon>
        <taxon>Anaeromyxobacter</taxon>
    </lineage>
</organism>
<evidence type="ECO:0008006" key="5">
    <source>
        <dbReference type="Google" id="ProtNLM"/>
    </source>
</evidence>
<evidence type="ECO:0000256" key="2">
    <source>
        <dbReference type="SAM" id="SignalP"/>
    </source>
</evidence>
<dbReference type="AlphaFoldDB" id="A0A7I9VRK4"/>
<accession>A0A7I9VRK4</accession>
<evidence type="ECO:0000256" key="1">
    <source>
        <dbReference type="ARBA" id="ARBA00022729"/>
    </source>
</evidence>
<dbReference type="InterPro" id="IPR051829">
    <property type="entry name" value="Multiheme_Cytochr_ET"/>
</dbReference>
<dbReference type="Proteomes" id="UP000503640">
    <property type="component" value="Unassembled WGS sequence"/>
</dbReference>
<comment type="caution">
    <text evidence="3">The sequence shown here is derived from an EMBL/GenBank/DDBJ whole genome shotgun (WGS) entry which is preliminary data.</text>
</comment>
<name>A0A7I9VRK4_9BACT</name>
<keyword evidence="4" id="KW-1185">Reference proteome</keyword>
<keyword evidence="1 2" id="KW-0732">Signal</keyword>
<reference evidence="4" key="1">
    <citation type="journal article" date="2020" name="Appl. Environ. Microbiol.">
        <title>Diazotrophic Anaeromyxobacter Isolates from Soils.</title>
        <authorList>
            <person name="Masuda Y."/>
            <person name="Yamanaka H."/>
            <person name="Xu Z.X."/>
            <person name="Shiratori Y."/>
            <person name="Aono T."/>
            <person name="Amachi S."/>
            <person name="Senoo K."/>
            <person name="Itoh H."/>
        </authorList>
    </citation>
    <scope>NUCLEOTIDE SEQUENCE [LARGE SCALE GENOMIC DNA]</scope>
    <source>
        <strain evidence="4">R267</strain>
    </source>
</reference>
<dbReference type="RefSeq" id="WP_176067244.1">
    <property type="nucleotide sequence ID" value="NZ_BJTG01000008.1"/>
</dbReference>
<evidence type="ECO:0000313" key="3">
    <source>
        <dbReference type="EMBL" id="GEJ58567.1"/>
    </source>
</evidence>
<feature type="chain" id="PRO_5029870950" description="Cytochrome c family protein" evidence="2">
    <location>
        <begin position="21"/>
        <end position="607"/>
    </location>
</feature>
<dbReference type="PANTHER" id="PTHR35038:SF8">
    <property type="entry name" value="C-TYPE POLYHEME CYTOCHROME OMCC"/>
    <property type="match status" value="1"/>
</dbReference>
<evidence type="ECO:0000313" key="4">
    <source>
        <dbReference type="Proteomes" id="UP000503640"/>
    </source>
</evidence>
<gene>
    <name evidence="3" type="ORF">AMYX_33080</name>
</gene>
<sequence>MRSLPLALAALLLAAPAARAADVFSPGDLSRAHAALSGLQNCTKCHPRGEQLSQAHCLECHRELAPRVQAGQGFHGRLAPKERDCWACHHEHQGRDAALVEWGPGGARRFDHARTGAQLGGKHQAVACDRCHDPRLVQDSAVRKLLAEQPRRKTYLGAPALTACASCHFDEHRGQLGADCARCHRDGGWKPAPGFEHARTSYPLTGKHARVACAKCHAPAAAPAAEPGALTAPVHPDAFARYRPLAHASCLDCHKDAHEGRFGQDCARCHTTEDWRRIVSGAGAERAFHQKTRYPLEGAHQTVACVACHGPFRGEPARFKPLAFGACTDCHADAHAGQLARQGPAAGRCDRCHEVRGFQPVKFGLEEHEKTRYPLAGAHRVVACAACHPQEPRLADRLPEATRAELARRGRPARVSLAVYALAGDLARCETCHADPHQGQLVRPQGCAACHAVDSFHRVRFDHQRESRFALAGKHASAPCAACHRPEPGPSGAAVRYKPLAVACAGCHQDAHLGQLAPKEGGPTDCARCHGADDWKKTRFQHQPPFTDYALTGKHLKVACAKCHPAVQVAPGTLARRYRGLPRACEACHADFHQGAFRGFEPTRFSR</sequence>
<proteinExistence type="predicted"/>
<protein>
    <recommendedName>
        <fullName evidence="5">Cytochrome c family protein</fullName>
    </recommendedName>
</protein>
<dbReference type="PANTHER" id="PTHR35038">
    <property type="entry name" value="DISSIMILATORY SULFITE REDUCTASE SIRA"/>
    <property type="match status" value="1"/>
</dbReference>